<dbReference type="OrthoDB" id="11811at2157"/>
<dbReference type="Gene3D" id="2.60.40.1190">
    <property type="match status" value="1"/>
</dbReference>
<organism evidence="2 3">
    <name type="scientific">Nitrosopumilus oxyclinae</name>
    <dbReference type="NCBI Taxonomy" id="1959104"/>
    <lineage>
        <taxon>Archaea</taxon>
        <taxon>Nitrososphaerota</taxon>
        <taxon>Nitrososphaeria</taxon>
        <taxon>Nitrosopumilales</taxon>
        <taxon>Nitrosopumilaceae</taxon>
        <taxon>Nitrosopumilus</taxon>
    </lineage>
</organism>
<sequence length="245" mass="28168">MVFSFDQVYAIPDPILITQSSGLHNVVFDGKWTHETEWKQSSHNLLSYDDDMVIHLRTAHQENFIYVFVDPIGDLTLDKNLDKATICFDAKNNKSQNPDSDDYCFSVSLNQEHGILTQGTSNGNYEMINGPEFIATSNISDENDRYTKILHPSFEFRIPIELLNRSDNYGFYLSVYDASSDKFYSWPENVTRESSQIPSPSEWGDIVSPDKSLPEMHLPFLIFTILIFAIILVQSKQKIRLFNSF</sequence>
<reference evidence="2 3" key="1">
    <citation type="submission" date="2018-02" db="EMBL/GenBank/DDBJ databases">
        <title>Complete genome of Nitrosopumilus oxyclinae HCE1.</title>
        <authorList>
            <person name="Qin W."/>
            <person name="Zheng Y."/>
            <person name="Stahl D.A."/>
        </authorList>
    </citation>
    <scope>NUCLEOTIDE SEQUENCE [LARGE SCALE GENOMIC DNA]</scope>
    <source>
        <strain evidence="2 3">HCE1</strain>
    </source>
</reference>
<gene>
    <name evidence="2" type="ORF">C5F49_00285</name>
</gene>
<evidence type="ECO:0000313" key="3">
    <source>
        <dbReference type="Proteomes" id="UP000509441"/>
    </source>
</evidence>
<keyword evidence="3" id="KW-1185">Reference proteome</keyword>
<evidence type="ECO:0000313" key="2">
    <source>
        <dbReference type="EMBL" id="QLH05488.1"/>
    </source>
</evidence>
<keyword evidence="1" id="KW-0812">Transmembrane</keyword>
<protein>
    <submittedName>
        <fullName evidence="2">Uncharacterized protein</fullName>
    </submittedName>
</protein>
<keyword evidence="1" id="KW-1133">Transmembrane helix</keyword>
<name>A0A7D5M6G0_9ARCH</name>
<proteinExistence type="predicted"/>
<dbReference type="KEGG" id="nox:C5F49_00285"/>
<dbReference type="EMBL" id="CP026994">
    <property type="protein sequence ID" value="QLH05488.1"/>
    <property type="molecule type" value="Genomic_DNA"/>
</dbReference>
<accession>A0A7D5M6G0</accession>
<dbReference type="Proteomes" id="UP000509441">
    <property type="component" value="Chromosome"/>
</dbReference>
<feature type="transmembrane region" description="Helical" evidence="1">
    <location>
        <begin position="216"/>
        <end position="233"/>
    </location>
</feature>
<evidence type="ECO:0000256" key="1">
    <source>
        <dbReference type="SAM" id="Phobius"/>
    </source>
</evidence>
<keyword evidence="1" id="KW-0472">Membrane</keyword>
<dbReference type="AlphaFoldDB" id="A0A7D5M6G0"/>